<feature type="chain" id="PRO_5032703014" description="Regulator of ribonuclease activity B domain-containing protein" evidence="1">
    <location>
        <begin position="22"/>
        <end position="135"/>
    </location>
</feature>
<evidence type="ECO:0000259" key="2">
    <source>
        <dbReference type="Pfam" id="PF06877"/>
    </source>
</evidence>
<dbReference type="AlphaFoldDB" id="A0A841HIF0"/>
<comment type="caution">
    <text evidence="3">The sequence shown here is derived from an EMBL/GenBank/DDBJ whole genome shotgun (WGS) entry which is preliminary data.</text>
</comment>
<name>A0A841HIF0_9GAMM</name>
<accession>A0A841HIF0</accession>
<dbReference type="InterPro" id="IPR009671">
    <property type="entry name" value="RraB_dom"/>
</dbReference>
<keyword evidence="4" id="KW-1185">Reference proteome</keyword>
<dbReference type="Pfam" id="PF06877">
    <property type="entry name" value="RraB"/>
    <property type="match status" value="1"/>
</dbReference>
<dbReference type="InterPro" id="IPR036701">
    <property type="entry name" value="RraB-like_sf"/>
</dbReference>
<protein>
    <recommendedName>
        <fullName evidence="2">Regulator of ribonuclease activity B domain-containing protein</fullName>
    </recommendedName>
</protein>
<gene>
    <name evidence="3" type="ORF">HNQ60_001200</name>
</gene>
<proteinExistence type="predicted"/>
<dbReference type="Gene3D" id="3.30.70.970">
    <property type="entry name" value="RraB-like"/>
    <property type="match status" value="1"/>
</dbReference>
<evidence type="ECO:0000256" key="1">
    <source>
        <dbReference type="SAM" id="SignalP"/>
    </source>
</evidence>
<sequence>MKKIASLLVGLVLAATSVGQTAPPISKSQLQSMFDSMRRDAPWNVDGPLLWGYFFTNKTPEPLRRAGEQLEVMGYRVVDLSERADAAASARWWLHVEKIETHTVESLHARNQELHALASKMSLNSYDGMDVGPVP</sequence>
<evidence type="ECO:0000313" key="3">
    <source>
        <dbReference type="EMBL" id="MBB6092354.1"/>
    </source>
</evidence>
<dbReference type="Proteomes" id="UP000588068">
    <property type="component" value="Unassembled WGS sequence"/>
</dbReference>
<evidence type="ECO:0000313" key="4">
    <source>
        <dbReference type="Proteomes" id="UP000588068"/>
    </source>
</evidence>
<keyword evidence="1" id="KW-0732">Signal</keyword>
<feature type="domain" description="Regulator of ribonuclease activity B" evidence="2">
    <location>
        <begin position="31"/>
        <end position="131"/>
    </location>
</feature>
<dbReference type="RefSeq" id="WP_184330083.1">
    <property type="nucleotide sequence ID" value="NZ_JACHHZ010000001.1"/>
</dbReference>
<reference evidence="3 4" key="1">
    <citation type="submission" date="2020-08" db="EMBL/GenBank/DDBJ databases">
        <title>Genomic Encyclopedia of Type Strains, Phase IV (KMG-IV): sequencing the most valuable type-strain genomes for metagenomic binning, comparative biology and taxonomic classification.</title>
        <authorList>
            <person name="Goeker M."/>
        </authorList>
    </citation>
    <scope>NUCLEOTIDE SEQUENCE [LARGE SCALE GENOMIC DNA]</scope>
    <source>
        <strain evidence="3 4">DSM 26723</strain>
    </source>
</reference>
<dbReference type="EMBL" id="JACHHZ010000001">
    <property type="protein sequence ID" value="MBB6092354.1"/>
    <property type="molecule type" value="Genomic_DNA"/>
</dbReference>
<organism evidence="3 4">
    <name type="scientific">Povalibacter uvarum</name>
    <dbReference type="NCBI Taxonomy" id="732238"/>
    <lineage>
        <taxon>Bacteria</taxon>
        <taxon>Pseudomonadati</taxon>
        <taxon>Pseudomonadota</taxon>
        <taxon>Gammaproteobacteria</taxon>
        <taxon>Steroidobacterales</taxon>
        <taxon>Steroidobacteraceae</taxon>
        <taxon>Povalibacter</taxon>
    </lineage>
</organism>
<feature type="signal peptide" evidence="1">
    <location>
        <begin position="1"/>
        <end position="21"/>
    </location>
</feature>